<dbReference type="EMBL" id="JARHTQ010000007">
    <property type="protein sequence ID" value="MDF2256734.1"/>
    <property type="molecule type" value="Genomic_DNA"/>
</dbReference>
<evidence type="ECO:0000256" key="3">
    <source>
        <dbReference type="ARBA" id="ARBA00022475"/>
    </source>
</evidence>
<feature type="transmembrane region" description="Helical" evidence="8">
    <location>
        <begin position="188"/>
        <end position="207"/>
    </location>
</feature>
<evidence type="ECO:0000313" key="10">
    <source>
        <dbReference type="Proteomes" id="UP001220022"/>
    </source>
</evidence>
<evidence type="ECO:0000256" key="4">
    <source>
        <dbReference type="ARBA" id="ARBA00022692"/>
    </source>
</evidence>
<dbReference type="Proteomes" id="UP001220022">
    <property type="component" value="Unassembled WGS sequence"/>
</dbReference>
<feature type="transmembrane region" description="Helical" evidence="8">
    <location>
        <begin position="327"/>
        <end position="349"/>
    </location>
</feature>
<organism evidence="9 10">
    <name type="scientific">Streptantibioticus ferralitis</name>
    <dbReference type="NCBI Taxonomy" id="236510"/>
    <lineage>
        <taxon>Bacteria</taxon>
        <taxon>Bacillati</taxon>
        <taxon>Actinomycetota</taxon>
        <taxon>Actinomycetes</taxon>
        <taxon>Kitasatosporales</taxon>
        <taxon>Streptomycetaceae</taxon>
        <taxon>Streptantibioticus</taxon>
    </lineage>
</organism>
<feature type="transmembrane region" description="Helical" evidence="8">
    <location>
        <begin position="270"/>
        <end position="290"/>
    </location>
</feature>
<dbReference type="SUPFAM" id="SSF103473">
    <property type="entry name" value="MFS general substrate transporter"/>
    <property type="match status" value="1"/>
</dbReference>
<feature type="transmembrane region" description="Helical" evidence="8">
    <location>
        <begin position="238"/>
        <end position="264"/>
    </location>
</feature>
<accession>A0ABT5YZ59</accession>
<evidence type="ECO:0000256" key="8">
    <source>
        <dbReference type="SAM" id="Phobius"/>
    </source>
</evidence>
<comment type="subcellular location">
    <subcellularLocation>
        <location evidence="1">Cell membrane</location>
        <topology evidence="1">Multi-pass membrane protein</topology>
    </subcellularLocation>
</comment>
<dbReference type="InterPro" id="IPR036259">
    <property type="entry name" value="MFS_trans_sf"/>
</dbReference>
<name>A0ABT5YZ59_9ACTN</name>
<evidence type="ECO:0000256" key="7">
    <source>
        <dbReference type="SAM" id="MobiDB-lite"/>
    </source>
</evidence>
<keyword evidence="2" id="KW-0813">Transport</keyword>
<protein>
    <submittedName>
        <fullName evidence="9">MFS transporter</fullName>
    </submittedName>
</protein>
<keyword evidence="4 8" id="KW-0812">Transmembrane</keyword>
<keyword evidence="6 8" id="KW-0472">Membrane</keyword>
<keyword evidence="5 8" id="KW-1133">Transmembrane helix</keyword>
<dbReference type="Pfam" id="PF05977">
    <property type="entry name" value="MFS_3"/>
    <property type="match status" value="1"/>
</dbReference>
<reference evidence="9 10" key="1">
    <citation type="submission" date="2023-03" db="EMBL/GenBank/DDBJ databases">
        <title>Draft genome sequence of type strain Streptomyces ferralitis JCM 14344.</title>
        <authorList>
            <person name="Klaysubun C."/>
            <person name="Duangmal K."/>
        </authorList>
    </citation>
    <scope>NUCLEOTIDE SEQUENCE [LARGE SCALE GENOMIC DNA]</scope>
    <source>
        <strain evidence="9 10">JCM 14344</strain>
    </source>
</reference>
<feature type="transmembrane region" description="Helical" evidence="8">
    <location>
        <begin position="361"/>
        <end position="383"/>
    </location>
</feature>
<evidence type="ECO:0000256" key="1">
    <source>
        <dbReference type="ARBA" id="ARBA00004651"/>
    </source>
</evidence>
<feature type="transmembrane region" description="Helical" evidence="8">
    <location>
        <begin position="389"/>
        <end position="409"/>
    </location>
</feature>
<dbReference type="InterPro" id="IPR010290">
    <property type="entry name" value="TM_effector"/>
</dbReference>
<dbReference type="PANTHER" id="PTHR23513:SF11">
    <property type="entry name" value="STAPHYLOFERRIN A TRANSPORTER"/>
    <property type="match status" value="1"/>
</dbReference>
<proteinExistence type="predicted"/>
<evidence type="ECO:0000256" key="5">
    <source>
        <dbReference type="ARBA" id="ARBA00022989"/>
    </source>
</evidence>
<feature type="transmembrane region" description="Helical" evidence="8">
    <location>
        <begin position="302"/>
        <end position="321"/>
    </location>
</feature>
<keyword evidence="3" id="KW-1003">Cell membrane</keyword>
<dbReference type="RefSeq" id="WP_275813472.1">
    <property type="nucleotide sequence ID" value="NZ_BAAANM010000001.1"/>
</dbReference>
<sequence>MSGTAAEQSRARSPRPGRQALRTLGNRNFRRYVIGQLVSNVGMWMHRAAQDWLVLQLTHHSGTAVGVVTALQFVPQTLFGLWGGVIADRYHRQRLLVLAQSLMALQALLLGVLTVNGTVRIWHVYVLAVALGAATAVDSPARNAFIGDMVGRDRVPSAVSVNAAQFNAARFLGPAAAGLAIASVGTGPVFFLNAASYLAVLAALLTLRTSELHPPPPPAPHGVRLADALRHIRCTPGLLLPITLAGVIGTLGLNFQVTICLMATTVFHSGAAAFGSLSSAYAAGSLLGALRSADRARPPTLRQLLGAAAVFGVLEAAVGLMPSPIAFAVLLVATGIAAVLVTTTANAMVQLNSDPGMRGRVLAVYFLVLLGGTPVGAPLVGWVAETLGARYSLVLSGLACLMATAVIRLSAVPGLLMVRPAASADPAPRSATGQR</sequence>
<comment type="caution">
    <text evidence="9">The sequence shown here is derived from an EMBL/GenBank/DDBJ whole genome shotgun (WGS) entry which is preliminary data.</text>
</comment>
<dbReference type="CDD" id="cd06173">
    <property type="entry name" value="MFS_MefA_like"/>
    <property type="match status" value="1"/>
</dbReference>
<dbReference type="Gene3D" id="1.20.1250.20">
    <property type="entry name" value="MFS general substrate transporter like domains"/>
    <property type="match status" value="1"/>
</dbReference>
<evidence type="ECO:0000256" key="2">
    <source>
        <dbReference type="ARBA" id="ARBA00022448"/>
    </source>
</evidence>
<feature type="region of interest" description="Disordered" evidence="7">
    <location>
        <begin position="1"/>
        <end position="20"/>
    </location>
</feature>
<dbReference type="PANTHER" id="PTHR23513">
    <property type="entry name" value="INTEGRAL MEMBRANE EFFLUX PROTEIN-RELATED"/>
    <property type="match status" value="1"/>
</dbReference>
<gene>
    <name evidence="9" type="ORF">P2L57_13665</name>
</gene>
<evidence type="ECO:0000313" key="9">
    <source>
        <dbReference type="EMBL" id="MDF2256734.1"/>
    </source>
</evidence>
<evidence type="ECO:0000256" key="6">
    <source>
        <dbReference type="ARBA" id="ARBA00023136"/>
    </source>
</evidence>
<keyword evidence="10" id="KW-1185">Reference proteome</keyword>